<feature type="region of interest" description="Disordered" evidence="1">
    <location>
        <begin position="105"/>
        <end position="261"/>
    </location>
</feature>
<sequence>MGVVNEAKTVYCSLIDDDDEGIENPHRNETVASINASEEPISIPIGIPKGLPSYFDWPDVIRSTLHRLNGPSQSRLFKPLTWLEQNLAAHIERYVTPIEIDDKPQRQWKRDGGGAGASTTTKREKKKKQEKEKKEKKARTKLTASQRMDRRLQAIWDNIFEEKPQEKGGADQGMSLKRKKADREGPKEKKARKKQCLVSAAETLRETNDDQPGNESSAAPNSNATRRMKNSTSQISNRLRDRKKEKNNNNNSRSVNLPNDEELVGKKAEEKQYSVTERLNEARRRIMNDLGQKAGENNDKQCSFATAIRLLNQQHNGIVIKQCCSSDAGRVLANQPDNKLVEKKQQYSLLATDQRMKRPDEVTEKRAGKKQQYSSPKGTMNPPNKLSGAAQKAGEEKRTMNTPPNKLSSTAQTAGENKRITTNTPPNKLSGTAQTAGEKKRITMNTPPNKVTEKQNNEANKLLEQKAREKQHSSPATGSLIKNHQLPKKSNWPDQDIIRKAMVQGLALRSQYAKEQQQQQQQQKQLGKTVLPLSTSSKQIIPNRNAVLIKGHNQHHHHRHHHHHQRKQISSRTNFAYNTPSAYHSASYNNPGGTNSRLLAKSSSLNSAPTTNVVDVRGPPIGPVMIKRERPASESLGSKLDLYPYKKKKNQPTEGLTCVNYYQID</sequence>
<organism evidence="2 3">
    <name type="scientific">Trema orientale</name>
    <name type="common">Charcoal tree</name>
    <name type="synonym">Celtis orientalis</name>
    <dbReference type="NCBI Taxonomy" id="63057"/>
    <lineage>
        <taxon>Eukaryota</taxon>
        <taxon>Viridiplantae</taxon>
        <taxon>Streptophyta</taxon>
        <taxon>Embryophyta</taxon>
        <taxon>Tracheophyta</taxon>
        <taxon>Spermatophyta</taxon>
        <taxon>Magnoliopsida</taxon>
        <taxon>eudicotyledons</taxon>
        <taxon>Gunneridae</taxon>
        <taxon>Pentapetalae</taxon>
        <taxon>rosids</taxon>
        <taxon>fabids</taxon>
        <taxon>Rosales</taxon>
        <taxon>Cannabaceae</taxon>
        <taxon>Trema</taxon>
    </lineage>
</organism>
<feature type="compositionally biased region" description="Basic and acidic residues" evidence="1">
    <location>
        <begin position="451"/>
        <end position="472"/>
    </location>
</feature>
<gene>
    <name evidence="2" type="ORF">TorRG33x02_135080</name>
</gene>
<accession>A0A2P5EYP2</accession>
<keyword evidence="3" id="KW-1185">Reference proteome</keyword>
<proteinExistence type="predicted"/>
<feature type="region of interest" description="Disordered" evidence="1">
    <location>
        <begin position="350"/>
        <end position="494"/>
    </location>
</feature>
<dbReference type="OrthoDB" id="10346574at2759"/>
<evidence type="ECO:0000313" key="3">
    <source>
        <dbReference type="Proteomes" id="UP000237000"/>
    </source>
</evidence>
<evidence type="ECO:0000256" key="1">
    <source>
        <dbReference type="SAM" id="MobiDB-lite"/>
    </source>
</evidence>
<feature type="compositionally biased region" description="Polar residues" evidence="1">
    <location>
        <begin position="400"/>
        <end position="435"/>
    </location>
</feature>
<feature type="compositionally biased region" description="Basic and acidic residues" evidence="1">
    <location>
        <begin position="160"/>
        <end position="169"/>
    </location>
</feature>
<reference evidence="3" key="1">
    <citation type="submission" date="2016-06" db="EMBL/GenBank/DDBJ databases">
        <title>Parallel loss of symbiosis genes in relatives of nitrogen-fixing non-legume Parasponia.</title>
        <authorList>
            <person name="Van Velzen R."/>
            <person name="Holmer R."/>
            <person name="Bu F."/>
            <person name="Rutten L."/>
            <person name="Van Zeijl A."/>
            <person name="Liu W."/>
            <person name="Santuari L."/>
            <person name="Cao Q."/>
            <person name="Sharma T."/>
            <person name="Shen D."/>
            <person name="Roswanjaya Y."/>
            <person name="Wardhani T."/>
            <person name="Kalhor M.S."/>
            <person name="Jansen J."/>
            <person name="Van den Hoogen J."/>
            <person name="Gungor B."/>
            <person name="Hartog M."/>
            <person name="Hontelez J."/>
            <person name="Verver J."/>
            <person name="Yang W.-C."/>
            <person name="Schijlen E."/>
            <person name="Repin R."/>
            <person name="Schilthuizen M."/>
            <person name="Schranz E."/>
            <person name="Heidstra R."/>
            <person name="Miyata K."/>
            <person name="Fedorova E."/>
            <person name="Kohlen W."/>
            <person name="Bisseling T."/>
            <person name="Smit S."/>
            <person name="Geurts R."/>
        </authorList>
    </citation>
    <scope>NUCLEOTIDE SEQUENCE [LARGE SCALE GENOMIC DNA]</scope>
    <source>
        <strain evidence="3">cv. RG33-2</strain>
    </source>
</reference>
<dbReference type="AlphaFoldDB" id="A0A2P5EYP2"/>
<feature type="compositionally biased region" description="Polar residues" evidence="1">
    <location>
        <begin position="371"/>
        <end position="384"/>
    </location>
</feature>
<feature type="compositionally biased region" description="Polar residues" evidence="1">
    <location>
        <begin position="210"/>
        <end position="236"/>
    </location>
</feature>
<evidence type="ECO:0000313" key="2">
    <source>
        <dbReference type="EMBL" id="PON90651.1"/>
    </source>
</evidence>
<dbReference type="Proteomes" id="UP000237000">
    <property type="component" value="Unassembled WGS sequence"/>
</dbReference>
<feature type="compositionally biased region" description="Low complexity" evidence="1">
    <location>
        <begin position="248"/>
        <end position="258"/>
    </location>
</feature>
<dbReference type="InParanoid" id="A0A2P5EYP2"/>
<dbReference type="EMBL" id="JXTC01000081">
    <property type="protein sequence ID" value="PON90651.1"/>
    <property type="molecule type" value="Genomic_DNA"/>
</dbReference>
<name>A0A2P5EYP2_TREOI</name>
<comment type="caution">
    <text evidence="2">The sequence shown here is derived from an EMBL/GenBank/DDBJ whole genome shotgun (WGS) entry which is preliminary data.</text>
</comment>
<feature type="compositionally biased region" description="Basic and acidic residues" evidence="1">
    <location>
        <begin position="238"/>
        <end position="247"/>
    </location>
</feature>
<protein>
    <submittedName>
        <fullName evidence="2">Uncharacterized protein</fullName>
    </submittedName>
</protein>
<feature type="compositionally biased region" description="Basic and acidic residues" evidence="1">
    <location>
        <begin position="354"/>
        <end position="366"/>
    </location>
</feature>
<feature type="compositionally biased region" description="Polar residues" evidence="1">
    <location>
        <begin position="473"/>
        <end position="482"/>
    </location>
</feature>